<dbReference type="WBParaSite" id="maker-uti_cns_0047188-snap-gene-0.8-mRNA-1">
    <property type="protein sequence ID" value="maker-uti_cns_0047188-snap-gene-0.8-mRNA-1"/>
    <property type="gene ID" value="maker-uti_cns_0047188-snap-gene-0.8"/>
</dbReference>
<dbReference type="AlphaFoldDB" id="A0A1I8GWJ5"/>
<evidence type="ECO:0000256" key="1">
    <source>
        <dbReference type="ARBA" id="ARBA00035018"/>
    </source>
</evidence>
<evidence type="ECO:0000313" key="5">
    <source>
        <dbReference type="WBParaSite" id="maker-uti_cns_0047188-snap-gene-0.8-mRNA-1"/>
    </source>
</evidence>
<dbReference type="PANTHER" id="PTHR13287:SF2">
    <property type="entry name" value="ADIPOSE-SECRETED SIGNALING PROTEIN"/>
    <property type="match status" value="1"/>
</dbReference>
<name>A0A1I8GWJ5_9PLAT</name>
<evidence type="ECO:0000256" key="2">
    <source>
        <dbReference type="ARBA" id="ARBA00035300"/>
    </source>
</evidence>
<accession>A0A1I8GWJ5</accession>
<dbReference type="Pfam" id="PF15006">
    <property type="entry name" value="DUF4517"/>
    <property type="match status" value="1"/>
</dbReference>
<evidence type="ECO:0000313" key="3">
    <source>
        <dbReference type="Proteomes" id="UP000095280"/>
    </source>
</evidence>
<dbReference type="Proteomes" id="UP000095280">
    <property type="component" value="Unplaced"/>
</dbReference>
<dbReference type="WBParaSite" id="maker-uti_cns_0047823-snap-gene-0.22-mRNA-1">
    <property type="protein sequence ID" value="maker-uti_cns_0047823-snap-gene-0.22-mRNA-1"/>
    <property type="gene ID" value="maker-uti_cns_0047823-snap-gene-0.22"/>
</dbReference>
<dbReference type="WBParaSite" id="maker-uti_cns_0003251-snap-gene-0.2-mRNA-1">
    <property type="protein sequence ID" value="maker-uti_cns_0003251-snap-gene-0.2-mRNA-1"/>
    <property type="gene ID" value="maker-uti_cns_0003251-snap-gene-0.2"/>
</dbReference>
<dbReference type="PANTHER" id="PTHR13287">
    <property type="entry name" value="ADIPOSE-SECRETED SIGNALING PROTEIN"/>
    <property type="match status" value="1"/>
</dbReference>
<protein>
    <recommendedName>
        <fullName evidence="2">Adipose-secreted signaling protein</fullName>
    </recommendedName>
</protein>
<dbReference type="STRING" id="282301.A0A1I8GWJ5"/>
<proteinExistence type="inferred from homology"/>
<evidence type="ECO:0000313" key="4">
    <source>
        <dbReference type="WBParaSite" id="maker-uti_cns_0003251-snap-gene-0.2-mRNA-1"/>
    </source>
</evidence>
<dbReference type="OrthoDB" id="6246153at2759"/>
<sequence>MSADSHVHFDPSQLPHHNLEIIVEQNSIDDAMDVHLGFLQVDHIYSIEVPISHSLGQNVQCSQNLFVRLLNVQASSEPDLDTFTFELFAHKERLMQEVAVLENPDTGKSMAVKFHARVLGKHKGTPALKNGIRSIGIRSEDESECSDWQGFE</sequence>
<organism evidence="3 4">
    <name type="scientific">Macrostomum lignano</name>
    <dbReference type="NCBI Taxonomy" id="282301"/>
    <lineage>
        <taxon>Eukaryota</taxon>
        <taxon>Metazoa</taxon>
        <taxon>Spiralia</taxon>
        <taxon>Lophotrochozoa</taxon>
        <taxon>Platyhelminthes</taxon>
        <taxon>Rhabditophora</taxon>
        <taxon>Macrostomorpha</taxon>
        <taxon>Macrostomida</taxon>
        <taxon>Macrostomidae</taxon>
        <taxon>Macrostomum</taxon>
    </lineage>
</organism>
<comment type="similarity">
    <text evidence="1">Belongs to the ADISSP family.</text>
</comment>
<reference evidence="4 5" key="1">
    <citation type="submission" date="2016-11" db="UniProtKB">
        <authorList>
            <consortium name="WormBaseParasite"/>
        </authorList>
    </citation>
    <scope>IDENTIFICATION</scope>
</reference>
<dbReference type="InterPro" id="IPR026794">
    <property type="entry name" value="ADISSP"/>
</dbReference>
<keyword evidence="3" id="KW-1185">Reference proteome</keyword>